<evidence type="ECO:0000259" key="9">
    <source>
        <dbReference type="Pfam" id="PF00171"/>
    </source>
</evidence>
<dbReference type="Gene3D" id="3.40.309.10">
    <property type="entry name" value="Aldehyde Dehydrogenase, Chain A, domain 2"/>
    <property type="match status" value="1"/>
</dbReference>
<keyword evidence="2 4" id="KW-0560">Oxidoreductase</keyword>
<dbReference type="InterPro" id="IPR012394">
    <property type="entry name" value="Aldehyde_DH_NAD(P)"/>
</dbReference>
<reference evidence="10 11" key="1">
    <citation type="submission" date="2020-08" db="EMBL/GenBank/DDBJ databases">
        <title>Croceimicrobium hydrocarbonivorans gen. nov., sp. nov., a novel marine bacterium isolated from a bacterial consortium that degrades polyethylene terephthalate.</title>
        <authorList>
            <person name="Liu R."/>
        </authorList>
    </citation>
    <scope>NUCLEOTIDE SEQUENCE [LARGE SCALE GENOMIC DNA]</scope>
    <source>
        <strain evidence="10 11">A20-9</strain>
    </source>
</reference>
<dbReference type="Proteomes" id="UP000516305">
    <property type="component" value="Chromosome"/>
</dbReference>
<dbReference type="InterPro" id="IPR016161">
    <property type="entry name" value="Ald_DH/histidinol_DH"/>
</dbReference>
<evidence type="ECO:0000256" key="5">
    <source>
        <dbReference type="PIRSR" id="PIRSR036492-1"/>
    </source>
</evidence>
<dbReference type="GO" id="GO:0005737">
    <property type="term" value="C:cytoplasm"/>
    <property type="evidence" value="ECO:0007669"/>
    <property type="project" value="TreeGrafter"/>
</dbReference>
<dbReference type="SUPFAM" id="SSF53720">
    <property type="entry name" value="ALDH-like"/>
    <property type="match status" value="1"/>
</dbReference>
<dbReference type="AlphaFoldDB" id="A0A7H0VIJ7"/>
<dbReference type="PANTHER" id="PTHR43570:SF16">
    <property type="entry name" value="ALDEHYDE DEHYDROGENASE TYPE III, ISOFORM Q"/>
    <property type="match status" value="1"/>
</dbReference>
<dbReference type="InterPro" id="IPR029510">
    <property type="entry name" value="Ald_DH_CS_GLU"/>
</dbReference>
<evidence type="ECO:0000256" key="8">
    <source>
        <dbReference type="SAM" id="Coils"/>
    </source>
</evidence>
<proteinExistence type="inferred from homology"/>
<evidence type="ECO:0000256" key="7">
    <source>
        <dbReference type="RuleBase" id="RU003345"/>
    </source>
</evidence>
<keyword evidence="8" id="KW-0175">Coiled coil</keyword>
<feature type="coiled-coil region" evidence="8">
    <location>
        <begin position="35"/>
        <end position="62"/>
    </location>
</feature>
<dbReference type="PIRSF" id="PIRSF036492">
    <property type="entry name" value="ALDH"/>
    <property type="match status" value="1"/>
</dbReference>
<dbReference type="KEGG" id="chyd:H4K34_06805"/>
<gene>
    <name evidence="10" type="ORF">H4K34_06805</name>
</gene>
<dbReference type="InterPro" id="IPR016163">
    <property type="entry name" value="Ald_DH_C"/>
</dbReference>
<evidence type="ECO:0000256" key="1">
    <source>
        <dbReference type="ARBA" id="ARBA00009986"/>
    </source>
</evidence>
<dbReference type="GO" id="GO:0006081">
    <property type="term" value="P:aldehyde metabolic process"/>
    <property type="evidence" value="ECO:0007669"/>
    <property type="project" value="InterPro"/>
</dbReference>
<sequence>MSQVPLYRSDLSSKDLQKIFQDQKDFFRMGKTYELHFRRSQLKKLKSLLKDYEDELLEALAKDFGKPAFEAYASEIGFLHEEINLLLKNLKSWARPKRMPSPLSTWPSRSYSIPQPKGICLIIGPWNYPAMLLLAPMAAALAAGNTVFVKPPEQCPHSANLICQLLTENFDQELVTVVQGPGHEVIPPLLEQHRFDHIFFTGSTGVGRKIAELAATKLSPCTLELGGKSPVVIDRSANLKVAAHRIAFGKWLNAGQTCVAPDYILVQRDVLDNFLEEMKACLKEFYPQGALKSPDYTAIIHEQHFKKQVSYLEQGELYFGGEQDPENLKIAPALILEPKLDSPLMTEEIFGPILPILAYDFKEEALEIIERNPNPLAFYLFTKDREIQNYWKQLPFGGGAINNTIVHLANPRLPFGGIGQSGYGHYHGKYGFDTFSHHKSLMKSGTWFDLKQKYPPYSAFAYKLVKWLMS</sequence>
<name>A0A7H0VIJ7_9FLAO</name>
<accession>A0A7H0VIJ7</accession>
<feature type="active site" evidence="5">
    <location>
        <position position="258"/>
    </location>
</feature>
<dbReference type="EMBL" id="CP060139">
    <property type="protein sequence ID" value="QNR25545.1"/>
    <property type="molecule type" value="Genomic_DNA"/>
</dbReference>
<evidence type="ECO:0000256" key="2">
    <source>
        <dbReference type="ARBA" id="ARBA00023002"/>
    </source>
</evidence>
<organism evidence="10 11">
    <name type="scientific">Croceimicrobium hydrocarbonivorans</name>
    <dbReference type="NCBI Taxonomy" id="2761580"/>
    <lineage>
        <taxon>Bacteria</taxon>
        <taxon>Pseudomonadati</taxon>
        <taxon>Bacteroidota</taxon>
        <taxon>Flavobacteriia</taxon>
        <taxon>Flavobacteriales</taxon>
        <taxon>Owenweeksiaceae</taxon>
        <taxon>Croceimicrobium</taxon>
    </lineage>
</organism>
<evidence type="ECO:0000256" key="6">
    <source>
        <dbReference type="PROSITE-ProRule" id="PRU10007"/>
    </source>
</evidence>
<dbReference type="InterPro" id="IPR016162">
    <property type="entry name" value="Ald_DH_N"/>
</dbReference>
<dbReference type="GO" id="GO:0004029">
    <property type="term" value="F:aldehyde dehydrogenase (NAD+) activity"/>
    <property type="evidence" value="ECO:0007669"/>
    <property type="project" value="TreeGrafter"/>
</dbReference>
<evidence type="ECO:0000313" key="10">
    <source>
        <dbReference type="EMBL" id="QNR25545.1"/>
    </source>
</evidence>
<feature type="domain" description="Aldehyde dehydrogenase" evidence="9">
    <location>
        <begin position="11"/>
        <end position="440"/>
    </location>
</feature>
<dbReference type="Pfam" id="PF00171">
    <property type="entry name" value="Aldedh"/>
    <property type="match status" value="1"/>
</dbReference>
<evidence type="ECO:0000313" key="11">
    <source>
        <dbReference type="Proteomes" id="UP000516305"/>
    </source>
</evidence>
<protein>
    <recommendedName>
        <fullName evidence="4">Aldehyde dehydrogenase</fullName>
    </recommendedName>
</protein>
<feature type="active site" evidence="5 6">
    <location>
        <position position="224"/>
    </location>
</feature>
<dbReference type="Gene3D" id="3.40.605.10">
    <property type="entry name" value="Aldehyde Dehydrogenase, Chain A, domain 1"/>
    <property type="match status" value="1"/>
</dbReference>
<dbReference type="FunFam" id="3.40.605.10:FF:000004">
    <property type="entry name" value="Aldehyde dehydrogenase"/>
    <property type="match status" value="1"/>
</dbReference>
<evidence type="ECO:0000256" key="3">
    <source>
        <dbReference type="ARBA" id="ARBA00023027"/>
    </source>
</evidence>
<comment type="similarity">
    <text evidence="1 4 7">Belongs to the aldehyde dehydrogenase family.</text>
</comment>
<dbReference type="FunFam" id="3.40.309.10:FF:000003">
    <property type="entry name" value="Aldehyde dehydrogenase"/>
    <property type="match status" value="1"/>
</dbReference>
<dbReference type="RefSeq" id="WP_210760072.1">
    <property type="nucleotide sequence ID" value="NZ_CP060139.1"/>
</dbReference>
<dbReference type="InterPro" id="IPR015590">
    <property type="entry name" value="Aldehyde_DH_dom"/>
</dbReference>
<keyword evidence="3" id="KW-0520">NAD</keyword>
<keyword evidence="11" id="KW-1185">Reference proteome</keyword>
<dbReference type="PROSITE" id="PS00687">
    <property type="entry name" value="ALDEHYDE_DEHYDR_GLU"/>
    <property type="match status" value="1"/>
</dbReference>
<evidence type="ECO:0000256" key="4">
    <source>
        <dbReference type="PIRNR" id="PIRNR036492"/>
    </source>
</evidence>
<dbReference type="PANTHER" id="PTHR43570">
    <property type="entry name" value="ALDEHYDE DEHYDROGENASE"/>
    <property type="match status" value="1"/>
</dbReference>